<gene>
    <name evidence="2" type="ORF">SAMN05421879_10464</name>
</gene>
<evidence type="ECO:0000313" key="2">
    <source>
        <dbReference type="EMBL" id="SOC54924.1"/>
    </source>
</evidence>
<dbReference type="AlphaFoldDB" id="A0A285VLG5"/>
<dbReference type="RefSeq" id="WP_097187716.1">
    <property type="nucleotide sequence ID" value="NZ_OBQK01000004.1"/>
</dbReference>
<feature type="region of interest" description="Disordered" evidence="1">
    <location>
        <begin position="1"/>
        <end position="26"/>
    </location>
</feature>
<accession>A0A285VLG5</accession>
<keyword evidence="3" id="KW-1185">Reference proteome</keyword>
<evidence type="ECO:0000256" key="1">
    <source>
        <dbReference type="SAM" id="MobiDB-lite"/>
    </source>
</evidence>
<evidence type="ECO:0000313" key="3">
    <source>
        <dbReference type="Proteomes" id="UP000219688"/>
    </source>
</evidence>
<protein>
    <submittedName>
        <fullName evidence="2">Uncharacterized protein</fullName>
    </submittedName>
</protein>
<reference evidence="3" key="1">
    <citation type="submission" date="2017-08" db="EMBL/GenBank/DDBJ databases">
        <authorList>
            <person name="Varghese N."/>
            <person name="Submissions S."/>
        </authorList>
    </citation>
    <scope>NUCLEOTIDE SEQUENCE [LARGE SCALE GENOMIC DNA]</scope>
    <source>
        <strain evidence="3">USBA17B2</strain>
    </source>
</reference>
<organism evidence="2 3">
    <name type="scientific">Ornithinimicrobium cerasi</name>
    <dbReference type="NCBI Taxonomy" id="2248773"/>
    <lineage>
        <taxon>Bacteria</taxon>
        <taxon>Bacillati</taxon>
        <taxon>Actinomycetota</taxon>
        <taxon>Actinomycetes</taxon>
        <taxon>Micrococcales</taxon>
        <taxon>Ornithinimicrobiaceae</taxon>
        <taxon>Ornithinimicrobium</taxon>
    </lineage>
</organism>
<dbReference type="EMBL" id="OBQK01000004">
    <property type="protein sequence ID" value="SOC54924.1"/>
    <property type="molecule type" value="Genomic_DNA"/>
</dbReference>
<sequence length="193" mass="21670">MPLFRRPRRVIGVETPPPTTRPRDVPASARLPLERGEQLLASAQEDAGGHWLLLTSWRLVERTEDGRTLLERPWHEVDAGVWDPDTWVLGVSFVDGLDGRQWGLRLRTGPGMVPEVLRDRTTASVVLVRAVDLGRPRTARVTIRTDLRTRDLVEQVIFGRGARPDDRELSAQVHLARQELRGQVGLDPASSTD</sequence>
<proteinExistence type="predicted"/>
<dbReference type="Proteomes" id="UP000219688">
    <property type="component" value="Unassembled WGS sequence"/>
</dbReference>
<name>A0A285VLG5_9MICO</name>